<feature type="transmembrane region" description="Helical" evidence="2">
    <location>
        <begin position="653"/>
        <end position="677"/>
    </location>
</feature>
<dbReference type="Proteomes" id="UP000652761">
    <property type="component" value="Unassembled WGS sequence"/>
</dbReference>
<feature type="region of interest" description="Disordered" evidence="1">
    <location>
        <begin position="71"/>
        <end position="90"/>
    </location>
</feature>
<keyword evidence="2" id="KW-0812">Transmembrane</keyword>
<gene>
    <name evidence="3" type="ORF">Taro_038110</name>
</gene>
<dbReference type="EMBL" id="NMUH01003388">
    <property type="protein sequence ID" value="MQM05304.1"/>
    <property type="molecule type" value="Genomic_DNA"/>
</dbReference>
<comment type="caution">
    <text evidence="3">The sequence shown here is derived from an EMBL/GenBank/DDBJ whole genome shotgun (WGS) entry which is preliminary data.</text>
</comment>
<feature type="transmembrane region" description="Helical" evidence="2">
    <location>
        <begin position="689"/>
        <end position="718"/>
    </location>
</feature>
<reference evidence="3" key="1">
    <citation type="submission" date="2017-07" db="EMBL/GenBank/DDBJ databases">
        <title>Taro Niue Genome Assembly and Annotation.</title>
        <authorList>
            <person name="Atibalentja N."/>
            <person name="Keating K."/>
            <person name="Fields C.J."/>
        </authorList>
    </citation>
    <scope>NUCLEOTIDE SEQUENCE</scope>
    <source>
        <strain evidence="3">Niue_2</strain>
        <tissue evidence="3">Leaf</tissue>
    </source>
</reference>
<keyword evidence="2" id="KW-1133">Transmembrane helix</keyword>
<evidence type="ECO:0000256" key="1">
    <source>
        <dbReference type="SAM" id="MobiDB-lite"/>
    </source>
</evidence>
<organism evidence="3 4">
    <name type="scientific">Colocasia esculenta</name>
    <name type="common">Wild taro</name>
    <name type="synonym">Arum esculentum</name>
    <dbReference type="NCBI Taxonomy" id="4460"/>
    <lineage>
        <taxon>Eukaryota</taxon>
        <taxon>Viridiplantae</taxon>
        <taxon>Streptophyta</taxon>
        <taxon>Embryophyta</taxon>
        <taxon>Tracheophyta</taxon>
        <taxon>Spermatophyta</taxon>
        <taxon>Magnoliopsida</taxon>
        <taxon>Liliopsida</taxon>
        <taxon>Araceae</taxon>
        <taxon>Aroideae</taxon>
        <taxon>Colocasieae</taxon>
        <taxon>Colocasia</taxon>
    </lineage>
</organism>
<sequence length="1084" mass="117567">MYASGMRRFHEPTSAVDEPTKEVNIRTEEEPRLLTIASNLPLKEEEALIEMLREYKDSFAWSYDDMPGIDPELVEHSSDSSSSEPEEEEKANLALMAGLDQMASSKASKGTMLTLEQFQRLSLAMFSICPRKVSSKSSVTGYVKGTKVTIFEELLIELLGCPNSGHKLSEIVPSDKQKMGIIGSLGTVRKKDLLVNELSAEKRLIHSVITNIITPRAGTHSSIIARDEGQVCQGDLSGCRGIQKGRVLVVVWATIALRLVMRRHTPSRLGGRRLKGLASSPFPLLWLFLLSLLLSEEGMLFPLTFSGSWSLAEWRRLMAELEWHHSFTAFPMLPSPLWCDCSVWVTPGCSIPAVYLPTDAATTERIATSEEALPRSDATLSRMLGVCVVRLWSHVVAPVFRELHCLSGCMLRVVASAFVGVPAALADPWVVARSSGSLAGAQEVASFPAGSRCELQKSVATVAGCACYERGCWFTRAAVGFVVGLHVFGIFARAKQMLVFHVAPLVERCDTCLWLLSALCLLVVNSGKVLPEFFSIGSDGSLCCLVGRRCVALEVEVHRLVAVCSGDVFPDRLAVPLCVLVSFPERCLGGFSGGSPRTGSPRTCSRCFYSSACCSVSLRWSVLFGRLVLCVLVKVLPKIALCRFWWSSPRMALGFFGGGSPQSCPVVVLVVAALSPYKDELSFCGAGQLVFLFVFEFLGCTGGTSCVPVVGWFALLLAPCVLSQMVVCCALEILVAVWCVALSAYGGRGSGPVWPVLLFLAYSFFRMASGRHSLCGRVMVVTTGKSWYDLVVPLHLLCSPTSVASEVPDATAICVMTSGSVAFLSHPVNDSFIAFPMLPSPLWCDCSLWATPGCSIPAVCLPTNVTTAEHVMTSEEVSPSLGGCESTRLASGVSVASLACRRVPQVVPCVPALAGGPSGGYGEVYRACLCLLGLLSPFPGTPILGSLLREFSGLRACSISPSQCLALRWFQSRIARVGMGPQLGRVAVWFPLCEFSRVSCVDTDPCFYRPFLGAVRGGTRGCSSLTSWSVQSLEWFYLWALDLVEIRGWRRDLQGPWRGPGKSRRTELISLRSNFIKDKFLPPL</sequence>
<keyword evidence="4" id="KW-1185">Reference proteome</keyword>
<evidence type="ECO:0000256" key="2">
    <source>
        <dbReference type="SAM" id="Phobius"/>
    </source>
</evidence>
<feature type="compositionally biased region" description="Basic and acidic residues" evidence="1">
    <location>
        <begin position="18"/>
        <end position="27"/>
    </location>
</feature>
<evidence type="ECO:0000313" key="4">
    <source>
        <dbReference type="Proteomes" id="UP000652761"/>
    </source>
</evidence>
<proteinExistence type="predicted"/>
<dbReference type="AlphaFoldDB" id="A0A843WMR0"/>
<feature type="transmembrane region" description="Helical" evidence="2">
    <location>
        <begin position="725"/>
        <end position="746"/>
    </location>
</feature>
<dbReference type="OrthoDB" id="1724165at2759"/>
<accession>A0A843WMR0</accession>
<evidence type="ECO:0000313" key="3">
    <source>
        <dbReference type="EMBL" id="MQM05304.1"/>
    </source>
</evidence>
<protein>
    <submittedName>
        <fullName evidence="3">Uncharacterized protein</fullName>
    </submittedName>
</protein>
<name>A0A843WMR0_COLES</name>
<feature type="region of interest" description="Disordered" evidence="1">
    <location>
        <begin position="1"/>
        <end position="27"/>
    </location>
</feature>
<keyword evidence="2" id="KW-0472">Membrane</keyword>